<dbReference type="RefSeq" id="WP_332080685.1">
    <property type="nucleotide sequence ID" value="NZ_JAZHYN010000008.1"/>
</dbReference>
<dbReference type="SUPFAM" id="SSF50118">
    <property type="entry name" value="Cell growth inhibitor/plasmid maintenance toxic component"/>
    <property type="match status" value="1"/>
</dbReference>
<dbReference type="InterPro" id="IPR003477">
    <property type="entry name" value="PemK-like"/>
</dbReference>
<accession>A0ABU7XH02</accession>
<name>A0ABU7XH02_9HYPH</name>
<protein>
    <submittedName>
        <fullName evidence="1">Type II toxin-antitoxin system PemK/MazF family toxin</fullName>
        <ecNumber evidence="1">3.1.-.-</ecNumber>
    </submittedName>
</protein>
<dbReference type="Proteomes" id="UP001350748">
    <property type="component" value="Unassembled WGS sequence"/>
</dbReference>
<dbReference type="Gene3D" id="2.30.30.110">
    <property type="match status" value="1"/>
</dbReference>
<dbReference type="Pfam" id="PF02452">
    <property type="entry name" value="PemK_toxin"/>
    <property type="match status" value="1"/>
</dbReference>
<evidence type="ECO:0000313" key="2">
    <source>
        <dbReference type="Proteomes" id="UP001350748"/>
    </source>
</evidence>
<dbReference type="EMBL" id="JAZHYN010000008">
    <property type="protein sequence ID" value="MEF3365756.1"/>
    <property type="molecule type" value="Genomic_DNA"/>
</dbReference>
<keyword evidence="2" id="KW-1185">Reference proteome</keyword>
<dbReference type="EC" id="3.1.-.-" evidence="1"/>
<evidence type="ECO:0000313" key="1">
    <source>
        <dbReference type="EMBL" id="MEF3365756.1"/>
    </source>
</evidence>
<dbReference type="GO" id="GO:0016787">
    <property type="term" value="F:hydrolase activity"/>
    <property type="evidence" value="ECO:0007669"/>
    <property type="project" value="UniProtKB-KW"/>
</dbReference>
<reference evidence="1 2" key="1">
    <citation type="submission" date="2024-02" db="EMBL/GenBank/DDBJ databases">
        <authorList>
            <person name="Grouzdev D."/>
        </authorList>
    </citation>
    <scope>NUCLEOTIDE SEQUENCE [LARGE SCALE GENOMIC DNA]</scope>
    <source>
        <strain evidence="1 2">9N</strain>
    </source>
</reference>
<dbReference type="InterPro" id="IPR011067">
    <property type="entry name" value="Plasmid_toxin/cell-grow_inhib"/>
</dbReference>
<comment type="caution">
    <text evidence="1">The sequence shown here is derived from an EMBL/GenBank/DDBJ whole genome shotgun (WGS) entry which is preliminary data.</text>
</comment>
<keyword evidence="1" id="KW-0378">Hydrolase</keyword>
<gene>
    <name evidence="1" type="ORF">V3H18_04325</name>
</gene>
<sequence>MATSDKIRYAPGDIIVVPFPYSDQFAEKRRPALVVSNAKVQSQGYIWVVMITSALHSRFTNDLEIDDLAQAGLSSRSIVRPVKITNVEPARVIRRAGRLKPEQAAIVFDVVKSFIGR</sequence>
<organism evidence="1 2">
    <name type="scientific">Methylocystis borbori</name>
    <dbReference type="NCBI Taxonomy" id="3118750"/>
    <lineage>
        <taxon>Bacteria</taxon>
        <taxon>Pseudomonadati</taxon>
        <taxon>Pseudomonadota</taxon>
        <taxon>Alphaproteobacteria</taxon>
        <taxon>Hyphomicrobiales</taxon>
        <taxon>Methylocystaceae</taxon>
        <taxon>Methylocystis</taxon>
    </lineage>
</organism>
<proteinExistence type="predicted"/>